<dbReference type="EMBL" id="BK016035">
    <property type="protein sequence ID" value="DAF90695.1"/>
    <property type="molecule type" value="Genomic_DNA"/>
</dbReference>
<reference evidence="1" key="1">
    <citation type="journal article" date="2021" name="Proc. Natl. Acad. Sci. U.S.A.">
        <title>A Catalog of Tens of Thousands of Viruses from Human Metagenomes Reveals Hidden Associations with Chronic Diseases.</title>
        <authorList>
            <person name="Tisza M.J."/>
            <person name="Buck C.B."/>
        </authorList>
    </citation>
    <scope>NUCLEOTIDE SEQUENCE</scope>
    <source>
        <strain evidence="1">Ctdxt3</strain>
    </source>
</reference>
<sequence>MPAITIPAKPFKAAYLFTGDTYRLSCIHIERYPEAVVISSTDSHQLYMYCSDSILKAPVTCDHTSIDIDPKNVLTLIKASTVALDLVWDDNDTTVNVTTHTSNNVITSTVAPIHDGKYTNYRRLIPSDYQDGHAVVLCSNLERIGKAGSLVFGKLACVESKYGKTQLSPVLYTITGAPEDPAFIDVVTMPVEYKTRY</sequence>
<accession>A0A8S5U8A5</accession>
<organism evidence="1">
    <name type="scientific">Podoviridae sp. ctdxt3</name>
    <dbReference type="NCBI Taxonomy" id="2825263"/>
    <lineage>
        <taxon>Viruses</taxon>
        <taxon>Duplodnaviria</taxon>
        <taxon>Heunggongvirae</taxon>
        <taxon>Uroviricota</taxon>
        <taxon>Caudoviricetes</taxon>
    </lineage>
</organism>
<proteinExistence type="predicted"/>
<evidence type="ECO:0000313" key="1">
    <source>
        <dbReference type="EMBL" id="DAF90695.1"/>
    </source>
</evidence>
<protein>
    <submittedName>
        <fullName evidence="1">DNA polymerase sliding clamp from polymerase, sliding clamp, processivity.5A</fullName>
    </submittedName>
</protein>
<name>A0A8S5U8A5_9CAUD</name>